<proteinExistence type="predicted"/>
<evidence type="ECO:0000313" key="2">
    <source>
        <dbReference type="EMBL" id="MDM0044944.1"/>
    </source>
</evidence>
<feature type="chain" id="PRO_5046863285" description="DUF3472 domain-containing protein" evidence="1">
    <location>
        <begin position="23"/>
        <end position="455"/>
    </location>
</feature>
<name>A0ABT7NAI4_9BURK</name>
<evidence type="ECO:0000313" key="3">
    <source>
        <dbReference type="Proteomes" id="UP001174908"/>
    </source>
</evidence>
<evidence type="ECO:0008006" key="4">
    <source>
        <dbReference type="Google" id="ProtNLM"/>
    </source>
</evidence>
<accession>A0ABT7NAI4</accession>
<gene>
    <name evidence="2" type="ORF">QTH91_10645</name>
</gene>
<dbReference type="Proteomes" id="UP001174908">
    <property type="component" value="Unassembled WGS sequence"/>
</dbReference>
<dbReference type="RefSeq" id="WP_286660053.1">
    <property type="nucleotide sequence ID" value="NZ_JASZYV010000002.1"/>
</dbReference>
<sequence>MNRQLRGMGLVFSSLIWGTASAVTPAGSWVLKDASPDVRDYFFRVDVDPGDAYSQSSGAPSSVNFSQYIVFESGDGGILGLKRENGVKQAVITLWHDKKNPANAAYSNAFMGALPVVECREDAPCTSLQGPLDWKVGHQYRFRFERSPINPTGWWRIILTDLTTSRAELLGEMQTPASWGGLARQSDLFLEYFAGPYQCDTLRYSKVTYMPPQGNFGKTTAIQQASGSSYQNDTLMPCAPGLRSPDMTQKDIDSSSSLDAKKNVVAEGNAYRGVHRWPNSSLKSVAGLIYSLDADSPTPVLYSALKTGTPTPEDAYNLGMGYPVINDLVQMRRRLYEWDERNAGEAMVGDIFIYRNPSNGDIEYFRKATAVSGKFPTDKTSNADWRYLGRHAIKGEALKTEKLRTNWGANDRYGQPGDLYSYGNMVFRLKTADQYWYFPTVATDNEWWQFVDYTH</sequence>
<keyword evidence="3" id="KW-1185">Reference proteome</keyword>
<dbReference type="Gene3D" id="3.30.160.280">
    <property type="match status" value="2"/>
</dbReference>
<protein>
    <recommendedName>
        <fullName evidence="4">DUF3472 domain-containing protein</fullName>
    </recommendedName>
</protein>
<evidence type="ECO:0000256" key="1">
    <source>
        <dbReference type="SAM" id="SignalP"/>
    </source>
</evidence>
<dbReference type="EMBL" id="JASZYV010000002">
    <property type="protein sequence ID" value="MDM0044944.1"/>
    <property type="molecule type" value="Genomic_DNA"/>
</dbReference>
<comment type="caution">
    <text evidence="2">The sequence shown here is derived from an EMBL/GenBank/DDBJ whole genome shotgun (WGS) entry which is preliminary data.</text>
</comment>
<organism evidence="2 3">
    <name type="scientific">Variovorax dokdonensis</name>
    <dbReference type="NCBI Taxonomy" id="344883"/>
    <lineage>
        <taxon>Bacteria</taxon>
        <taxon>Pseudomonadati</taxon>
        <taxon>Pseudomonadota</taxon>
        <taxon>Betaproteobacteria</taxon>
        <taxon>Burkholderiales</taxon>
        <taxon>Comamonadaceae</taxon>
        <taxon>Variovorax</taxon>
    </lineage>
</organism>
<feature type="signal peptide" evidence="1">
    <location>
        <begin position="1"/>
        <end position="22"/>
    </location>
</feature>
<keyword evidence="1" id="KW-0732">Signal</keyword>
<reference evidence="2" key="1">
    <citation type="submission" date="2023-06" db="EMBL/GenBank/DDBJ databases">
        <authorList>
            <person name="Jiang Y."/>
            <person name="Liu Q."/>
        </authorList>
    </citation>
    <scope>NUCLEOTIDE SEQUENCE</scope>
    <source>
        <strain evidence="2">CGMCC 1.12089</strain>
    </source>
</reference>